<evidence type="ECO:0000313" key="3">
    <source>
        <dbReference type="Proteomes" id="UP000276133"/>
    </source>
</evidence>
<name>A0A3M7P4V5_BRAPC</name>
<comment type="caution">
    <text evidence="2">The sequence shown here is derived from an EMBL/GenBank/DDBJ whole genome shotgun (WGS) entry which is preliminary data.</text>
</comment>
<keyword evidence="3" id="KW-1185">Reference proteome</keyword>
<dbReference type="Proteomes" id="UP000276133">
    <property type="component" value="Unassembled WGS sequence"/>
</dbReference>
<gene>
    <name evidence="2" type="ORF">BpHYR1_025503</name>
</gene>
<protein>
    <submittedName>
        <fullName evidence="2">Uncharacterized protein</fullName>
    </submittedName>
</protein>
<evidence type="ECO:0000313" key="2">
    <source>
        <dbReference type="EMBL" id="RMZ93949.1"/>
    </source>
</evidence>
<dbReference type="EMBL" id="REGN01013415">
    <property type="protein sequence ID" value="RMZ93949.1"/>
    <property type="molecule type" value="Genomic_DNA"/>
</dbReference>
<feature type="region of interest" description="Disordered" evidence="1">
    <location>
        <begin position="461"/>
        <end position="480"/>
    </location>
</feature>
<feature type="non-terminal residue" evidence="2">
    <location>
        <position position="504"/>
    </location>
</feature>
<dbReference type="AlphaFoldDB" id="A0A3M7P4V5"/>
<evidence type="ECO:0000256" key="1">
    <source>
        <dbReference type="SAM" id="MobiDB-lite"/>
    </source>
</evidence>
<sequence length="504" mass="56476">SLNHRSNRYINQSDLCTQIISGNLNTKSNSDQNLQSTECLISFSSNSSNSSTDSHKNQAKTGGSVSICTSSLQHNSADNSMRCTLKRGRPNTPKTGLSVDYRTRKSSVPNTPEFKNMACARANNTISNDDILKPKKMISSVSSTSLNTAMVLDQEDDENADKISIVTNNANPDDLNDARILDIAFNGDEDLPDEYDSEENICEVKIEDDLEESGHKSPKLSRSFSLSNLHSEKKKLDLTNQTTCSESVTESVNKLLRKKSLSADVLLNDSASNESQMASQDSMTELSKDEHVTNPIIEEQRKMIHFEPFQFKDGDFVKSLEQENVKNENMLQSCLRRQSLFKLKETMNGKVSKQVSEIEQRKLSPYRFCNSPLRMKKFKESSSSLNGRRIGKLGASPIRVPSIFSKKILKETPREHYIIKNESEQNGQSPKIFRKLNKNRSLKRLNMVSNQVSSNLSSIAENENGSMLDESRKNSSQCKMGSPVGKNFIMSKELICSTESIDLF</sequence>
<reference evidence="2 3" key="1">
    <citation type="journal article" date="2018" name="Sci. Rep.">
        <title>Genomic signatures of local adaptation to the degree of environmental predictability in rotifers.</title>
        <authorList>
            <person name="Franch-Gras L."/>
            <person name="Hahn C."/>
            <person name="Garcia-Roger E.M."/>
            <person name="Carmona M.J."/>
            <person name="Serra M."/>
            <person name="Gomez A."/>
        </authorList>
    </citation>
    <scope>NUCLEOTIDE SEQUENCE [LARGE SCALE GENOMIC DNA]</scope>
    <source>
        <strain evidence="2">HYR1</strain>
    </source>
</reference>
<feature type="non-terminal residue" evidence="2">
    <location>
        <position position="1"/>
    </location>
</feature>
<organism evidence="2 3">
    <name type="scientific">Brachionus plicatilis</name>
    <name type="common">Marine rotifer</name>
    <name type="synonym">Brachionus muelleri</name>
    <dbReference type="NCBI Taxonomy" id="10195"/>
    <lineage>
        <taxon>Eukaryota</taxon>
        <taxon>Metazoa</taxon>
        <taxon>Spiralia</taxon>
        <taxon>Gnathifera</taxon>
        <taxon>Rotifera</taxon>
        <taxon>Eurotatoria</taxon>
        <taxon>Monogononta</taxon>
        <taxon>Pseudotrocha</taxon>
        <taxon>Ploima</taxon>
        <taxon>Brachionidae</taxon>
        <taxon>Brachionus</taxon>
    </lineage>
</organism>
<proteinExistence type="predicted"/>
<accession>A0A3M7P4V5</accession>